<evidence type="ECO:0000256" key="4">
    <source>
        <dbReference type="ARBA" id="ARBA00023157"/>
    </source>
</evidence>
<evidence type="ECO:0000256" key="2">
    <source>
        <dbReference type="ARBA" id="ARBA00022729"/>
    </source>
</evidence>
<dbReference type="SMART" id="SM00198">
    <property type="entry name" value="SCP"/>
    <property type="match status" value="2"/>
</dbReference>
<protein>
    <recommendedName>
        <fullName evidence="5">Pathogenesis-related protein 1</fullName>
    </recommendedName>
</protein>
<keyword evidence="4" id="KW-1015">Disulfide bond</keyword>
<feature type="domain" description="SCP" evidence="7">
    <location>
        <begin position="29"/>
        <end position="162"/>
    </location>
</feature>
<dbReference type="InterPro" id="IPR014044">
    <property type="entry name" value="CAP_dom"/>
</dbReference>
<organism evidence="8 9">
    <name type="scientific">Arabidopsis arenosa</name>
    <name type="common">Sand rock-cress</name>
    <name type="synonym">Cardaminopsis arenosa</name>
    <dbReference type="NCBI Taxonomy" id="38785"/>
    <lineage>
        <taxon>Eukaryota</taxon>
        <taxon>Viridiplantae</taxon>
        <taxon>Streptophyta</taxon>
        <taxon>Embryophyta</taxon>
        <taxon>Tracheophyta</taxon>
        <taxon>Spermatophyta</taxon>
        <taxon>Magnoliopsida</taxon>
        <taxon>eudicotyledons</taxon>
        <taxon>Gunneridae</taxon>
        <taxon>Pentapetalae</taxon>
        <taxon>rosids</taxon>
        <taxon>malvids</taxon>
        <taxon>Brassicales</taxon>
        <taxon>Brassicaceae</taxon>
        <taxon>Camelineae</taxon>
        <taxon>Arabidopsis</taxon>
    </lineage>
</organism>
<sequence>MKMFNSPQTLVLLALALVLAFAVPLKAQDQRQDYLDVHNHARDDVGVPHIKWHAGAAQYAWNYAQIRKRDCRLVHSDSGGRYGENLAWSSGDMSGAAAVRLWVKEKSDYFYKSNTCRAGKQCGHYTQVVWKNSEWVGCAKVKCDNGGTFVTCNYLPPVHLKAQDRPQDFLAAHNRARAEVGVGPLRWDEKVAAYARNYANQRKGDCDMKHSSGEYGENIAWSSGSMTGVAAVKMWVDEQFHYDYDSNTCAWNEQCGHYTQVVWRNTAKLGCAKVKCNNGETFITCNYDPPGNWIGEWPY</sequence>
<evidence type="ECO:0000313" key="8">
    <source>
        <dbReference type="EMBL" id="CAE6161182.1"/>
    </source>
</evidence>
<keyword evidence="3" id="KW-0611">Plant defense</keyword>
<dbReference type="FunFam" id="3.40.33.10:FF:000004">
    <property type="entry name" value="CAP, cysteine-rich secretory protein, antigen 5"/>
    <property type="match status" value="1"/>
</dbReference>
<dbReference type="EMBL" id="LR999457">
    <property type="protein sequence ID" value="CAE6161182.1"/>
    <property type="molecule type" value="Genomic_DNA"/>
</dbReference>
<dbReference type="InterPro" id="IPR018244">
    <property type="entry name" value="Allrgn_V5/Tpx1_CS"/>
</dbReference>
<reference evidence="8" key="1">
    <citation type="submission" date="2021-01" db="EMBL/GenBank/DDBJ databases">
        <authorList>
            <person name="Bezrukov I."/>
        </authorList>
    </citation>
    <scope>NUCLEOTIDE SEQUENCE</scope>
</reference>
<dbReference type="PRINTS" id="PR00837">
    <property type="entry name" value="V5TPXLIKE"/>
</dbReference>
<dbReference type="PANTHER" id="PTHR10334">
    <property type="entry name" value="CYSTEINE-RICH SECRETORY PROTEIN-RELATED"/>
    <property type="match status" value="1"/>
</dbReference>
<feature type="signal peptide" evidence="6">
    <location>
        <begin position="1"/>
        <end position="27"/>
    </location>
</feature>
<gene>
    <name evidence="8" type="ORF">AARE701A_LOCUS17769</name>
</gene>
<name>A0A8S2AX93_ARAAE</name>
<dbReference type="GO" id="GO:0005576">
    <property type="term" value="C:extracellular region"/>
    <property type="evidence" value="ECO:0007669"/>
    <property type="project" value="InterPro"/>
</dbReference>
<evidence type="ECO:0000259" key="7">
    <source>
        <dbReference type="SMART" id="SM00198"/>
    </source>
</evidence>
<accession>A0A8S2AX93</accession>
<dbReference type="PROSITE" id="PS01010">
    <property type="entry name" value="CRISP_2"/>
    <property type="match status" value="1"/>
</dbReference>
<evidence type="ECO:0000313" key="9">
    <source>
        <dbReference type="Proteomes" id="UP000682877"/>
    </source>
</evidence>
<dbReference type="CDD" id="cd05381">
    <property type="entry name" value="CAP_PR-1"/>
    <property type="match status" value="2"/>
</dbReference>
<feature type="chain" id="PRO_5035848450" description="Pathogenesis-related protein 1" evidence="6">
    <location>
        <begin position="28"/>
        <end position="299"/>
    </location>
</feature>
<evidence type="ECO:0000256" key="6">
    <source>
        <dbReference type="SAM" id="SignalP"/>
    </source>
</evidence>
<evidence type="ECO:0000256" key="3">
    <source>
        <dbReference type="ARBA" id="ARBA00022821"/>
    </source>
</evidence>
<dbReference type="Gene3D" id="3.40.33.10">
    <property type="entry name" value="CAP"/>
    <property type="match status" value="2"/>
</dbReference>
<dbReference type="SUPFAM" id="SSF55797">
    <property type="entry name" value="PR-1-like"/>
    <property type="match status" value="2"/>
</dbReference>
<proteinExistence type="inferred from homology"/>
<dbReference type="PROSITE" id="PS01009">
    <property type="entry name" value="CRISP_1"/>
    <property type="match status" value="2"/>
</dbReference>
<evidence type="ECO:0000256" key="5">
    <source>
        <dbReference type="ARBA" id="ARBA00073092"/>
    </source>
</evidence>
<comment type="similarity">
    <text evidence="1">Belongs to the CRISP family.</text>
</comment>
<dbReference type="GO" id="GO:0098542">
    <property type="term" value="P:defense response to other organism"/>
    <property type="evidence" value="ECO:0007669"/>
    <property type="project" value="UniProtKB-ARBA"/>
</dbReference>
<keyword evidence="9" id="KW-1185">Reference proteome</keyword>
<dbReference type="Pfam" id="PF00188">
    <property type="entry name" value="CAP"/>
    <property type="match status" value="2"/>
</dbReference>
<feature type="domain" description="SCP" evidence="7">
    <location>
        <begin position="164"/>
        <end position="295"/>
    </location>
</feature>
<dbReference type="InterPro" id="IPR001283">
    <property type="entry name" value="CRISP-related"/>
</dbReference>
<dbReference type="FunFam" id="3.40.33.10:FF:000006">
    <property type="entry name" value="Putative pathogenesis-related protein 1"/>
    <property type="match status" value="1"/>
</dbReference>
<evidence type="ECO:0000256" key="1">
    <source>
        <dbReference type="ARBA" id="ARBA00009923"/>
    </source>
</evidence>
<dbReference type="InterPro" id="IPR035940">
    <property type="entry name" value="CAP_sf"/>
</dbReference>
<keyword evidence="2 6" id="KW-0732">Signal</keyword>
<dbReference type="Proteomes" id="UP000682877">
    <property type="component" value="Chromosome 7"/>
</dbReference>
<dbReference type="AlphaFoldDB" id="A0A8S2AX93"/>